<dbReference type="Proteomes" id="UP000757435">
    <property type="component" value="Unassembled WGS sequence"/>
</dbReference>
<evidence type="ECO:0000313" key="2">
    <source>
        <dbReference type="EMBL" id="MBW4657306.1"/>
    </source>
</evidence>
<evidence type="ECO:0000313" key="3">
    <source>
        <dbReference type="Proteomes" id="UP000757435"/>
    </source>
</evidence>
<reference evidence="2" key="1">
    <citation type="submission" date="2021-05" db="EMBL/GenBank/DDBJ databases">
        <authorList>
            <person name="Pietrasiak N."/>
            <person name="Ward R."/>
            <person name="Stajich J.E."/>
            <person name="Kurbessoian T."/>
        </authorList>
    </citation>
    <scope>NUCLEOTIDE SEQUENCE</scope>
    <source>
        <strain evidence="2">UHER 2000/2452</strain>
    </source>
</reference>
<keyword evidence="1" id="KW-1133">Transmembrane helix</keyword>
<dbReference type="AlphaFoldDB" id="A0A951UK99"/>
<sequence length="302" mass="33582">MSRFRMRNVILPAVLVSSGVFSVLTFPFVLNNTEVVEFVPPQFLEDSSQPFFNRENKSAAIRYVGGAIVVSVGAGVATIEILRRMHPANQLSKFQKDALNSQIRQLEAEGQSDPLLLTENVETAIADFLNSQESVGSSEQKISFTSSGLPNFEPESSIDQFSWEESAPTQQALSSILESGWISSESLQVDSENITSQNLIPIAVSTSHQSFELIGSANAVPGQMSLPYETYRIRVPHRQDTLFAILLEGEYYSLVRTHKSQEKVLELATRLYQLGDRVVITSVGERYAVWALQPEAYLEWVS</sequence>
<comment type="caution">
    <text evidence="2">The sequence shown here is derived from an EMBL/GenBank/DDBJ whole genome shotgun (WGS) entry which is preliminary data.</text>
</comment>
<proteinExistence type="predicted"/>
<gene>
    <name evidence="2" type="ORF">KME15_01420</name>
</gene>
<organism evidence="2 3">
    <name type="scientific">Drouetiella hepatica Uher 2000/2452</name>
    <dbReference type="NCBI Taxonomy" id="904376"/>
    <lineage>
        <taxon>Bacteria</taxon>
        <taxon>Bacillati</taxon>
        <taxon>Cyanobacteriota</taxon>
        <taxon>Cyanophyceae</taxon>
        <taxon>Oculatellales</taxon>
        <taxon>Oculatellaceae</taxon>
        <taxon>Drouetiella</taxon>
    </lineage>
</organism>
<dbReference type="EMBL" id="JAHHHD010000001">
    <property type="protein sequence ID" value="MBW4657306.1"/>
    <property type="molecule type" value="Genomic_DNA"/>
</dbReference>
<protein>
    <submittedName>
        <fullName evidence="2">Uncharacterized protein</fullName>
    </submittedName>
</protein>
<evidence type="ECO:0000256" key="1">
    <source>
        <dbReference type="SAM" id="Phobius"/>
    </source>
</evidence>
<name>A0A951UK99_9CYAN</name>
<keyword evidence="1" id="KW-0472">Membrane</keyword>
<accession>A0A951UK99</accession>
<reference evidence="2" key="2">
    <citation type="journal article" date="2022" name="Microbiol. Resour. Announc.">
        <title>Metagenome Sequencing to Explore Phylogenomics of Terrestrial Cyanobacteria.</title>
        <authorList>
            <person name="Ward R.D."/>
            <person name="Stajich J.E."/>
            <person name="Johansen J.R."/>
            <person name="Huntemann M."/>
            <person name="Clum A."/>
            <person name="Foster B."/>
            <person name="Foster B."/>
            <person name="Roux S."/>
            <person name="Palaniappan K."/>
            <person name="Varghese N."/>
            <person name="Mukherjee S."/>
            <person name="Reddy T.B.K."/>
            <person name="Daum C."/>
            <person name="Copeland A."/>
            <person name="Chen I.A."/>
            <person name="Ivanova N.N."/>
            <person name="Kyrpides N.C."/>
            <person name="Shapiro N."/>
            <person name="Eloe-Fadrosh E.A."/>
            <person name="Pietrasiak N."/>
        </authorList>
    </citation>
    <scope>NUCLEOTIDE SEQUENCE</scope>
    <source>
        <strain evidence="2">UHER 2000/2452</strain>
    </source>
</reference>
<keyword evidence="1" id="KW-0812">Transmembrane</keyword>
<feature type="transmembrane region" description="Helical" evidence="1">
    <location>
        <begin position="60"/>
        <end position="82"/>
    </location>
</feature>
<feature type="transmembrane region" description="Helical" evidence="1">
    <location>
        <begin position="9"/>
        <end position="30"/>
    </location>
</feature>